<gene>
    <name evidence="1" type="ORF">BO66DRAFT_403997</name>
</gene>
<proteinExistence type="predicted"/>
<sequence length="307" mass="33769">MQYLKLPFWNFFSTRDDELATKLWASTGSDEQVTKVWATMQNHEGYQVSRNGGTVRLCLDRPHHGNSLTFPMIKEITSLFKHLSSDDSVHRIIITGRGRYFCTGMHLKEDLFVSVAERCNALQELFSTLDSCPKTTMAVINGPAYGGGVGLATVCDVRIAVSTAFFCLSEVKLGLCPATISKFLVREWGSSLARMAMLTGRRVKSQVLYDAGIIHALAIDLDDLEKVVEGFLNDLKLAAPRAAALCKWLVEEAVSGHDAAIDQMAGEVFEAMLAQGSEASHGIAQFNMGIKDIVWEDVVRDDKLTAS</sequence>
<keyword evidence="2" id="KW-1185">Reference proteome</keyword>
<evidence type="ECO:0000313" key="2">
    <source>
        <dbReference type="Proteomes" id="UP000249661"/>
    </source>
</evidence>
<organism evidence="1 2">
    <name type="scientific">Aspergillus aculeatinus CBS 121060</name>
    <dbReference type="NCBI Taxonomy" id="1448322"/>
    <lineage>
        <taxon>Eukaryota</taxon>
        <taxon>Fungi</taxon>
        <taxon>Dikarya</taxon>
        <taxon>Ascomycota</taxon>
        <taxon>Pezizomycotina</taxon>
        <taxon>Eurotiomycetes</taxon>
        <taxon>Eurotiomycetidae</taxon>
        <taxon>Eurotiales</taxon>
        <taxon>Aspergillaceae</taxon>
        <taxon>Aspergillus</taxon>
        <taxon>Aspergillus subgen. Circumdati</taxon>
    </lineage>
</organism>
<accession>A0ACD1H1A4</accession>
<dbReference type="Proteomes" id="UP000249661">
    <property type="component" value="Unassembled WGS sequence"/>
</dbReference>
<dbReference type="EMBL" id="KZ824975">
    <property type="protein sequence ID" value="RAH67324.1"/>
    <property type="molecule type" value="Genomic_DNA"/>
</dbReference>
<reference evidence="1" key="1">
    <citation type="submission" date="2018-02" db="EMBL/GenBank/DDBJ databases">
        <title>The genomes of Aspergillus section Nigri reveals drivers in fungal speciation.</title>
        <authorList>
            <consortium name="DOE Joint Genome Institute"/>
            <person name="Vesth T.C."/>
            <person name="Nybo J."/>
            <person name="Theobald S."/>
            <person name="Brandl J."/>
            <person name="Frisvad J.C."/>
            <person name="Nielsen K.F."/>
            <person name="Lyhne E.K."/>
            <person name="Kogle M.E."/>
            <person name="Kuo A."/>
            <person name="Riley R."/>
            <person name="Clum A."/>
            <person name="Nolan M."/>
            <person name="Lipzen A."/>
            <person name="Salamov A."/>
            <person name="Henrissat B."/>
            <person name="Wiebenga A."/>
            <person name="De vries R.P."/>
            <person name="Grigoriev I.V."/>
            <person name="Mortensen U.H."/>
            <person name="Andersen M.R."/>
            <person name="Baker S.E."/>
        </authorList>
    </citation>
    <scope>NUCLEOTIDE SEQUENCE</scope>
    <source>
        <strain evidence="1">CBS 121060</strain>
    </source>
</reference>
<protein>
    <submittedName>
        <fullName evidence="1">Enoyl-CoA hydratase/isomerase family protein</fullName>
    </submittedName>
</protein>
<name>A0ACD1H1A4_9EURO</name>
<evidence type="ECO:0000313" key="1">
    <source>
        <dbReference type="EMBL" id="RAH67324.1"/>
    </source>
</evidence>